<dbReference type="NCBIfam" id="TIGR00498">
    <property type="entry name" value="lexA"/>
    <property type="match status" value="1"/>
</dbReference>
<dbReference type="InterPro" id="IPR036286">
    <property type="entry name" value="LexA/Signal_pep-like_sf"/>
</dbReference>
<dbReference type="FunFam" id="2.10.109.10:FF:000001">
    <property type="entry name" value="LexA repressor"/>
    <property type="match status" value="1"/>
</dbReference>
<protein>
    <recommendedName>
        <fullName evidence="15">LexA repressor</fullName>
    </recommendedName>
</protein>
<dbReference type="InterPro" id="IPR036390">
    <property type="entry name" value="WH_DNA-bd_sf"/>
</dbReference>
<dbReference type="PRINTS" id="PR00726">
    <property type="entry name" value="LEXASERPTASE"/>
</dbReference>
<dbReference type="GO" id="GO:0045892">
    <property type="term" value="P:negative regulation of DNA-templated transcription"/>
    <property type="evidence" value="ECO:0007669"/>
    <property type="project" value="InterPro"/>
</dbReference>
<dbReference type="GO" id="GO:0006508">
    <property type="term" value="P:proteolysis"/>
    <property type="evidence" value="ECO:0007669"/>
    <property type="project" value="InterPro"/>
</dbReference>
<dbReference type="InterPro" id="IPR006197">
    <property type="entry name" value="Peptidase_S24_LexA"/>
</dbReference>
<sequence>MYDICSMLTKKQKNLLMFINKKLRSSGVSPSYEEMKQALNLKSKSGIHRLISALEERGFIRRLAHKARALEVIKLPETASANDIYNSFSPSVIKGGLDKEPSNNENSEIPVLGKIAAGTPIEAIQNEVSRIPLPANIEKNGEYFGLKIQGDSMIEAGINEGDTVIVKKTDTADNGKIVVALIDDHEAMLKRIRRKGKTIALESANRNYETKIFGPDRVKVQGVLVSLYRNF</sequence>
<evidence type="ECO:0000256" key="4">
    <source>
        <dbReference type="ARBA" id="ARBA00022763"/>
    </source>
</evidence>
<dbReference type="InterPro" id="IPR015927">
    <property type="entry name" value="Peptidase_S24_S26A/B/C"/>
</dbReference>
<evidence type="ECO:0000256" key="6">
    <source>
        <dbReference type="ARBA" id="ARBA00022813"/>
    </source>
</evidence>
<dbReference type="GO" id="GO:0006281">
    <property type="term" value="P:DNA repair"/>
    <property type="evidence" value="ECO:0007669"/>
    <property type="project" value="UniProtKB-KW"/>
</dbReference>
<dbReference type="GO" id="GO:0003677">
    <property type="term" value="F:DNA binding"/>
    <property type="evidence" value="ECO:0007669"/>
    <property type="project" value="UniProtKB-KW"/>
</dbReference>
<dbReference type="CDD" id="cd06529">
    <property type="entry name" value="S24_LexA-like"/>
    <property type="match status" value="1"/>
</dbReference>
<evidence type="ECO:0000256" key="7">
    <source>
        <dbReference type="ARBA" id="ARBA00023015"/>
    </source>
</evidence>
<dbReference type="Gene3D" id="1.10.10.10">
    <property type="entry name" value="Winged helix-like DNA-binding domain superfamily/Winged helix DNA-binding domain"/>
    <property type="match status" value="1"/>
</dbReference>
<keyword evidence="11" id="KW-0742">SOS response</keyword>
<dbReference type="InterPro" id="IPR050077">
    <property type="entry name" value="LexA_repressor"/>
</dbReference>
<dbReference type="AlphaFoldDB" id="A0A382P5N1"/>
<keyword evidence="10" id="KW-0234">DNA repair</keyword>
<keyword evidence="2" id="KW-0678">Repressor</keyword>
<dbReference type="Pfam" id="PF01726">
    <property type="entry name" value="LexA_DNA_bind"/>
    <property type="match status" value="1"/>
</dbReference>
<dbReference type="InterPro" id="IPR006200">
    <property type="entry name" value="LexA"/>
</dbReference>
<keyword evidence="8" id="KW-0238">DNA-binding</keyword>
<feature type="domain" description="LexA repressor DNA-binding" evidence="13">
    <location>
        <begin position="7"/>
        <end position="69"/>
    </location>
</feature>
<dbReference type="GO" id="GO:0006260">
    <property type="term" value="P:DNA replication"/>
    <property type="evidence" value="ECO:0007669"/>
    <property type="project" value="UniProtKB-KW"/>
</dbReference>
<dbReference type="GO" id="GO:0009432">
    <property type="term" value="P:SOS response"/>
    <property type="evidence" value="ECO:0007669"/>
    <property type="project" value="UniProtKB-KW"/>
</dbReference>
<evidence type="ECO:0000256" key="1">
    <source>
        <dbReference type="ARBA" id="ARBA00007484"/>
    </source>
</evidence>
<organism evidence="14">
    <name type="scientific">marine metagenome</name>
    <dbReference type="NCBI Taxonomy" id="408172"/>
    <lineage>
        <taxon>unclassified sequences</taxon>
        <taxon>metagenomes</taxon>
        <taxon>ecological metagenomes</taxon>
    </lineage>
</organism>
<dbReference type="InterPro" id="IPR039418">
    <property type="entry name" value="LexA-like"/>
</dbReference>
<comment type="similarity">
    <text evidence="1">Belongs to the peptidase S24 family.</text>
</comment>
<evidence type="ECO:0000256" key="5">
    <source>
        <dbReference type="ARBA" id="ARBA00022801"/>
    </source>
</evidence>
<dbReference type="Gene3D" id="2.10.109.10">
    <property type="entry name" value="Umud Fragment, subunit A"/>
    <property type="match status" value="1"/>
</dbReference>
<evidence type="ECO:0000256" key="11">
    <source>
        <dbReference type="ARBA" id="ARBA00023236"/>
    </source>
</evidence>
<proteinExistence type="inferred from homology"/>
<keyword evidence="7" id="KW-0805">Transcription regulation</keyword>
<dbReference type="GO" id="GO:0004252">
    <property type="term" value="F:serine-type endopeptidase activity"/>
    <property type="evidence" value="ECO:0007669"/>
    <property type="project" value="InterPro"/>
</dbReference>
<dbReference type="Pfam" id="PF00717">
    <property type="entry name" value="Peptidase_S24"/>
    <property type="match status" value="1"/>
</dbReference>
<dbReference type="PANTHER" id="PTHR33516:SF2">
    <property type="entry name" value="LEXA REPRESSOR-RELATED"/>
    <property type="match status" value="1"/>
</dbReference>
<dbReference type="SUPFAM" id="SSF46785">
    <property type="entry name" value="Winged helix' DNA-binding domain"/>
    <property type="match status" value="1"/>
</dbReference>
<evidence type="ECO:0000259" key="13">
    <source>
        <dbReference type="Pfam" id="PF01726"/>
    </source>
</evidence>
<evidence type="ECO:0000256" key="9">
    <source>
        <dbReference type="ARBA" id="ARBA00023163"/>
    </source>
</evidence>
<evidence type="ECO:0008006" key="15">
    <source>
        <dbReference type="Google" id="ProtNLM"/>
    </source>
</evidence>
<name>A0A382P5N1_9ZZZZ</name>
<keyword evidence="5" id="KW-0378">Hydrolase</keyword>
<evidence type="ECO:0000256" key="8">
    <source>
        <dbReference type="ARBA" id="ARBA00023125"/>
    </source>
</evidence>
<dbReference type="PANTHER" id="PTHR33516">
    <property type="entry name" value="LEXA REPRESSOR"/>
    <property type="match status" value="1"/>
</dbReference>
<dbReference type="SUPFAM" id="SSF51306">
    <property type="entry name" value="LexA/Signal peptidase"/>
    <property type="match status" value="1"/>
</dbReference>
<reference evidence="14" key="1">
    <citation type="submission" date="2018-05" db="EMBL/GenBank/DDBJ databases">
        <authorList>
            <person name="Lanie J.A."/>
            <person name="Ng W.-L."/>
            <person name="Kazmierczak K.M."/>
            <person name="Andrzejewski T.M."/>
            <person name="Davidsen T.M."/>
            <person name="Wayne K.J."/>
            <person name="Tettelin H."/>
            <person name="Glass J.I."/>
            <person name="Rusch D."/>
            <person name="Podicherti R."/>
            <person name="Tsui H.-C.T."/>
            <person name="Winkler M.E."/>
        </authorList>
    </citation>
    <scope>NUCLEOTIDE SEQUENCE</scope>
</reference>
<evidence type="ECO:0000256" key="10">
    <source>
        <dbReference type="ARBA" id="ARBA00023204"/>
    </source>
</evidence>
<dbReference type="HAMAP" id="MF_00015">
    <property type="entry name" value="LexA"/>
    <property type="match status" value="1"/>
</dbReference>
<feature type="domain" description="Peptidase S24/S26A/S26B/S26C" evidence="12">
    <location>
        <begin position="110"/>
        <end position="225"/>
    </location>
</feature>
<keyword evidence="9" id="KW-0804">Transcription</keyword>
<keyword evidence="3" id="KW-0235">DNA replication</keyword>
<evidence type="ECO:0000256" key="3">
    <source>
        <dbReference type="ARBA" id="ARBA00022705"/>
    </source>
</evidence>
<dbReference type="InterPro" id="IPR036388">
    <property type="entry name" value="WH-like_DNA-bd_sf"/>
</dbReference>
<dbReference type="InterPro" id="IPR006199">
    <property type="entry name" value="LexA_DNA-bd_dom"/>
</dbReference>
<evidence type="ECO:0000313" key="14">
    <source>
        <dbReference type="EMBL" id="SVC67141.1"/>
    </source>
</evidence>
<evidence type="ECO:0000259" key="12">
    <source>
        <dbReference type="Pfam" id="PF00717"/>
    </source>
</evidence>
<accession>A0A382P5N1</accession>
<keyword evidence="6" id="KW-0068">Autocatalytic cleavage</keyword>
<gene>
    <name evidence="14" type="ORF">METZ01_LOCUS319995</name>
</gene>
<keyword evidence="4" id="KW-0227">DNA damage</keyword>
<dbReference type="EMBL" id="UINC01104182">
    <property type="protein sequence ID" value="SVC67141.1"/>
    <property type="molecule type" value="Genomic_DNA"/>
</dbReference>
<evidence type="ECO:0000256" key="2">
    <source>
        <dbReference type="ARBA" id="ARBA00022491"/>
    </source>
</evidence>